<dbReference type="GO" id="GO:0006487">
    <property type="term" value="P:protein N-linked glycosylation"/>
    <property type="evidence" value="ECO:0007669"/>
    <property type="project" value="TreeGrafter"/>
</dbReference>
<dbReference type="PATRIC" id="fig|394.7.peg.2619"/>
<dbReference type="AlphaFoldDB" id="C3KMM2"/>
<dbReference type="Proteomes" id="UP000001054">
    <property type="component" value="Plasmid pNGR234b"/>
</dbReference>
<dbReference type="GO" id="GO:0006047">
    <property type="term" value="P:UDP-N-acetylglucosamine metabolic process"/>
    <property type="evidence" value="ECO:0007669"/>
    <property type="project" value="TreeGrafter"/>
</dbReference>
<organism evidence="3 4">
    <name type="scientific">Sinorhizobium fredii (strain NBRC 101917 / NGR234)</name>
    <dbReference type="NCBI Taxonomy" id="394"/>
    <lineage>
        <taxon>Bacteria</taxon>
        <taxon>Pseudomonadati</taxon>
        <taxon>Pseudomonadota</taxon>
        <taxon>Alphaproteobacteria</taxon>
        <taxon>Hyphomicrobiales</taxon>
        <taxon>Rhizobiaceae</taxon>
        <taxon>Sinorhizobium/Ensifer group</taxon>
        <taxon>Sinorhizobium</taxon>
    </lineage>
</organism>
<evidence type="ECO:0000313" key="4">
    <source>
        <dbReference type="Proteomes" id="UP000001054"/>
    </source>
</evidence>
<feature type="domain" description="SIS" evidence="2">
    <location>
        <begin position="49"/>
        <end position="184"/>
    </location>
</feature>
<reference evidence="4" key="1">
    <citation type="journal article" date="2004" name="J. Bacteriol.">
        <title>An evolutionary hot spot: the pNGR234b replicon of Rhizobium sp. strain NGR234.</title>
        <authorList>
            <person name="Streit W.R."/>
            <person name="Schmitz R.A."/>
            <person name="Perret X."/>
            <person name="Staehelin C."/>
            <person name="Deakin W.J."/>
            <person name="Raasch C."/>
            <person name="Liesegang H."/>
            <person name="Broughton W.J."/>
        </authorList>
    </citation>
    <scope>NUCLEOTIDE SEQUENCE [LARGE SCALE GENOMIC DNA]</scope>
    <source>
        <strain evidence="4">NBRC 101917 / NGR234</strain>
    </source>
</reference>
<dbReference type="EMBL" id="CP000874">
    <property type="protein sequence ID" value="ACP23637.1"/>
    <property type="molecule type" value="Genomic_DNA"/>
</dbReference>
<evidence type="ECO:0000313" key="3">
    <source>
        <dbReference type="EMBL" id="ACP23637.1"/>
    </source>
</evidence>
<gene>
    <name evidence="3" type="ordered locus">NGR_b21920</name>
</gene>
<dbReference type="HOGENOM" id="CLU_012520_3_0_5"/>
<dbReference type="InterPro" id="IPR024713">
    <property type="entry name" value="Fructosamine_deglycase_FrlB"/>
</dbReference>
<dbReference type="PANTHER" id="PTHR10937:SF14">
    <property type="entry name" value="FRUCTOSELYSINE 6-PHOSPHATE DEGLYCASE"/>
    <property type="match status" value="1"/>
</dbReference>
<dbReference type="Pfam" id="PF01380">
    <property type="entry name" value="SIS"/>
    <property type="match status" value="1"/>
</dbReference>
<accession>C3KMM2</accession>
<dbReference type="PROSITE" id="PS51464">
    <property type="entry name" value="SIS"/>
    <property type="match status" value="1"/>
</dbReference>
<keyword evidence="1" id="KW-0808">Transferase</keyword>
<sequence>MLSVVLQHRRRGDHSCLYRERTMLNFDEQRFLRIQSGAVALGPRLDAVIRACLDKGAENIFFLGTGGAAILMQPSVQLLQRRSRFPVFIDLAAELVVTGSANLTERSIVVIPSLSGTTKESVALLAKAKEIGATVLTLVGHQESPLGKGGDHAFVNFAEDDTSCESFYLQSLFIALSILRHRGEIDNYEPIVSELEKLPRLLLDVKRSYEDKAEGFARILAGSDYHIIAGAGNAWPEAFYYGMCILEEMQWIRTRPVHASDFFHGTLELVEKGVSVVLLKGEDSLRPLADRVQNFAPSYTDKLTVLDTAQFELPGISAEVRSLVSPIVLATVLERISAHLEVMRNHPLTTRRYYKRVAY</sequence>
<name>C3KMM2_SINFN</name>
<dbReference type="PIRSF" id="PIRSF009290">
    <property type="entry name" value="FrlB"/>
    <property type="match status" value="1"/>
</dbReference>
<dbReference type="InterPro" id="IPR001347">
    <property type="entry name" value="SIS_dom"/>
</dbReference>
<dbReference type="GO" id="GO:0006002">
    <property type="term" value="P:fructose 6-phosphate metabolic process"/>
    <property type="evidence" value="ECO:0007669"/>
    <property type="project" value="TreeGrafter"/>
</dbReference>
<evidence type="ECO:0000259" key="2">
    <source>
        <dbReference type="PROSITE" id="PS51464"/>
    </source>
</evidence>
<dbReference type="InterPro" id="IPR035488">
    <property type="entry name" value="FrlB_SIS"/>
</dbReference>
<dbReference type="CDD" id="cd05710">
    <property type="entry name" value="SIS_1"/>
    <property type="match status" value="1"/>
</dbReference>
<dbReference type="PANTHER" id="PTHR10937">
    <property type="entry name" value="GLUCOSAMINE--FRUCTOSE-6-PHOSPHATE AMINOTRANSFERASE, ISOMERIZING"/>
    <property type="match status" value="1"/>
</dbReference>
<dbReference type="Gene3D" id="3.40.50.10490">
    <property type="entry name" value="Glucose-6-phosphate isomerase like protein, domain 1"/>
    <property type="match status" value="2"/>
</dbReference>
<dbReference type="OrthoDB" id="9782098at2"/>
<dbReference type="SUPFAM" id="SSF53697">
    <property type="entry name" value="SIS domain"/>
    <property type="match status" value="1"/>
</dbReference>
<keyword evidence="1" id="KW-0032">Aminotransferase</keyword>
<keyword evidence="3" id="KW-0614">Plasmid</keyword>
<reference evidence="3 4" key="2">
    <citation type="journal article" date="2009" name="Appl. Environ. Microbiol.">
        <title>Rhizobium sp. strain NGR234 possesses a remarkable number of secretion systems.</title>
        <authorList>
            <person name="Schmeisser C."/>
            <person name="Liesegang H."/>
            <person name="Krysciak D."/>
            <person name="Bakkou N."/>
            <person name="Le Quere A."/>
            <person name="Wollherr A."/>
            <person name="Heinemeyer I."/>
            <person name="Morgenstern B."/>
            <person name="Pommerening-Roeser A."/>
            <person name="Flores M."/>
            <person name="Palacios R."/>
            <person name="Brenner S."/>
            <person name="Gottschalk G."/>
            <person name="Schmitz R.A."/>
            <person name="Broughton W.J."/>
            <person name="Perret X."/>
            <person name="Strittmatter A.W."/>
            <person name="Streit W.R."/>
        </authorList>
    </citation>
    <scope>NUCLEOTIDE SEQUENCE [LARGE SCALE GENOMIC DNA]</scope>
    <source>
        <strain evidence="4">NBRC 101917 / NGR234</strain>
    </source>
</reference>
<dbReference type="GO" id="GO:0097367">
    <property type="term" value="F:carbohydrate derivative binding"/>
    <property type="evidence" value="ECO:0007669"/>
    <property type="project" value="InterPro"/>
</dbReference>
<dbReference type="InterPro" id="IPR046348">
    <property type="entry name" value="SIS_dom_sf"/>
</dbReference>
<dbReference type="GO" id="GO:0004360">
    <property type="term" value="F:glutamine-fructose-6-phosphate transaminase (isomerizing) activity"/>
    <property type="evidence" value="ECO:0007669"/>
    <property type="project" value="TreeGrafter"/>
</dbReference>
<proteinExistence type="predicted"/>
<dbReference type="KEGG" id="rhi:NGR_b21920"/>
<evidence type="ECO:0000256" key="1">
    <source>
        <dbReference type="ARBA" id="ARBA00022576"/>
    </source>
</evidence>
<geneLocation type="plasmid" evidence="4">
    <name>sym pNGR234b</name>
</geneLocation>
<keyword evidence="4" id="KW-1185">Reference proteome</keyword>
<protein>
    <submittedName>
        <fullName evidence="3">Transport protein</fullName>
    </submittedName>
</protein>